<feature type="transmembrane region" description="Helical" evidence="9">
    <location>
        <begin position="134"/>
        <end position="153"/>
    </location>
</feature>
<feature type="domain" description="Tripartite ATP-independent periplasmic transporters DctQ component" evidence="10">
    <location>
        <begin position="35"/>
        <end position="162"/>
    </location>
</feature>
<comment type="subunit">
    <text evidence="9">The complex comprises the extracytoplasmic solute receptor protein and the two transmembrane proteins.</text>
</comment>
<evidence type="ECO:0000313" key="11">
    <source>
        <dbReference type="EMBL" id="SDD53693.1"/>
    </source>
</evidence>
<dbReference type="Pfam" id="PF04290">
    <property type="entry name" value="DctQ"/>
    <property type="match status" value="1"/>
</dbReference>
<accession>A0A1G6VJW4</accession>
<feature type="transmembrane region" description="Helical" evidence="9">
    <location>
        <begin position="98"/>
        <end position="118"/>
    </location>
</feature>
<evidence type="ECO:0000259" key="10">
    <source>
        <dbReference type="Pfam" id="PF04290"/>
    </source>
</evidence>
<keyword evidence="12" id="KW-1185">Reference proteome</keyword>
<dbReference type="RefSeq" id="WP_090561682.1">
    <property type="nucleotide sequence ID" value="NZ_FMXZ01000002.1"/>
</dbReference>
<keyword evidence="2 9" id="KW-0813">Transport</keyword>
<proteinExistence type="inferred from homology"/>
<keyword evidence="5 9" id="KW-0812">Transmembrane</keyword>
<dbReference type="STRING" id="938405.SAMN02927895_01404"/>
<comment type="similarity">
    <text evidence="8 9">Belongs to the TRAP transporter small permease family.</text>
</comment>
<dbReference type="GO" id="GO:0022857">
    <property type="term" value="F:transmembrane transporter activity"/>
    <property type="evidence" value="ECO:0007669"/>
    <property type="project" value="UniProtKB-UniRule"/>
</dbReference>
<dbReference type="PANTHER" id="PTHR35011:SF2">
    <property type="entry name" value="2,3-DIKETO-L-GULONATE TRAP TRANSPORTER SMALL PERMEASE PROTEIN YIAM"/>
    <property type="match status" value="1"/>
</dbReference>
<dbReference type="PANTHER" id="PTHR35011">
    <property type="entry name" value="2,3-DIKETO-L-GULONATE TRAP TRANSPORTER SMALL PERMEASE PROTEIN YIAM"/>
    <property type="match status" value="1"/>
</dbReference>
<evidence type="ECO:0000256" key="5">
    <source>
        <dbReference type="ARBA" id="ARBA00022692"/>
    </source>
</evidence>
<comment type="subcellular location">
    <subcellularLocation>
        <location evidence="1 9">Cell inner membrane</location>
        <topology evidence="1 9">Multi-pass membrane protein</topology>
    </subcellularLocation>
</comment>
<dbReference type="InterPro" id="IPR055348">
    <property type="entry name" value="DctQ"/>
</dbReference>
<keyword evidence="3" id="KW-1003">Cell membrane</keyword>
<organism evidence="11 12">
    <name type="scientific">Belnapia rosea</name>
    <dbReference type="NCBI Taxonomy" id="938405"/>
    <lineage>
        <taxon>Bacteria</taxon>
        <taxon>Pseudomonadati</taxon>
        <taxon>Pseudomonadota</taxon>
        <taxon>Alphaproteobacteria</taxon>
        <taxon>Acetobacterales</taxon>
        <taxon>Roseomonadaceae</taxon>
        <taxon>Belnapia</taxon>
    </lineage>
</organism>
<feature type="transmembrane region" description="Helical" evidence="9">
    <location>
        <begin position="59"/>
        <end position="77"/>
    </location>
</feature>
<gene>
    <name evidence="11" type="ORF">SAMN04487779_100971</name>
</gene>
<sequence>MLPHAPGAPALLRRVNAALASLIAFLLIISVAVLVFPVTLQILSRYTPLIPAYIWTEELARFCLVYAVMLGAMLAVREGTHFVVDVFPRLSPRGEAKVELVAGSFVLIFALVFLWWGWEFTEFAIYRISELAELPLWIIHAAWPIAGAVWLLFEAERMLNAAAVLREQA</sequence>
<dbReference type="Proteomes" id="UP000198925">
    <property type="component" value="Unassembled WGS sequence"/>
</dbReference>
<evidence type="ECO:0000256" key="8">
    <source>
        <dbReference type="ARBA" id="ARBA00038436"/>
    </source>
</evidence>
<evidence type="ECO:0000256" key="4">
    <source>
        <dbReference type="ARBA" id="ARBA00022519"/>
    </source>
</evidence>
<reference evidence="11 12" key="1">
    <citation type="submission" date="2016-10" db="EMBL/GenBank/DDBJ databases">
        <authorList>
            <person name="de Groot N.N."/>
        </authorList>
    </citation>
    <scope>NUCLEOTIDE SEQUENCE [LARGE SCALE GENOMIC DNA]</scope>
    <source>
        <strain evidence="11 12">CPCC 100156</strain>
    </source>
</reference>
<comment type="function">
    <text evidence="9">Part of the tripartite ATP-independent periplasmic (TRAP) transport system.</text>
</comment>
<evidence type="ECO:0000256" key="1">
    <source>
        <dbReference type="ARBA" id="ARBA00004429"/>
    </source>
</evidence>
<keyword evidence="7 9" id="KW-0472">Membrane</keyword>
<evidence type="ECO:0000256" key="2">
    <source>
        <dbReference type="ARBA" id="ARBA00022448"/>
    </source>
</evidence>
<dbReference type="EMBL" id="FMZX01000009">
    <property type="protein sequence ID" value="SDD53693.1"/>
    <property type="molecule type" value="Genomic_DNA"/>
</dbReference>
<keyword evidence="6 9" id="KW-1133">Transmembrane helix</keyword>
<protein>
    <recommendedName>
        <fullName evidence="9">TRAP transporter small permease protein</fullName>
    </recommendedName>
</protein>
<dbReference type="AlphaFoldDB" id="A0A1G6VJW4"/>
<evidence type="ECO:0000256" key="9">
    <source>
        <dbReference type="RuleBase" id="RU369079"/>
    </source>
</evidence>
<dbReference type="InterPro" id="IPR007387">
    <property type="entry name" value="TRAP_DctQ"/>
</dbReference>
<evidence type="ECO:0000313" key="12">
    <source>
        <dbReference type="Proteomes" id="UP000198925"/>
    </source>
</evidence>
<dbReference type="GO" id="GO:0005886">
    <property type="term" value="C:plasma membrane"/>
    <property type="evidence" value="ECO:0007669"/>
    <property type="project" value="UniProtKB-SubCell"/>
</dbReference>
<dbReference type="OrthoDB" id="7843639at2"/>
<evidence type="ECO:0000256" key="6">
    <source>
        <dbReference type="ARBA" id="ARBA00022989"/>
    </source>
</evidence>
<evidence type="ECO:0000256" key="7">
    <source>
        <dbReference type="ARBA" id="ARBA00023136"/>
    </source>
</evidence>
<dbReference type="GO" id="GO:0015740">
    <property type="term" value="P:C4-dicarboxylate transport"/>
    <property type="evidence" value="ECO:0007669"/>
    <property type="project" value="TreeGrafter"/>
</dbReference>
<name>A0A1G6VJW4_9PROT</name>
<evidence type="ECO:0000256" key="3">
    <source>
        <dbReference type="ARBA" id="ARBA00022475"/>
    </source>
</evidence>
<feature type="transmembrane region" description="Helical" evidence="9">
    <location>
        <begin position="17"/>
        <end position="39"/>
    </location>
</feature>
<keyword evidence="4 9" id="KW-0997">Cell inner membrane</keyword>